<dbReference type="InterPro" id="IPR022998">
    <property type="entry name" value="ThiamineP_synth_TenI"/>
</dbReference>
<evidence type="ECO:0000256" key="2">
    <source>
        <dbReference type="ARBA" id="ARBA00022977"/>
    </source>
</evidence>
<dbReference type="STRING" id="223786.SAMN05216234_11251"/>
<organism evidence="4 5">
    <name type="scientific">Hydrogenimonas thermophila</name>
    <dbReference type="NCBI Taxonomy" id="223786"/>
    <lineage>
        <taxon>Bacteria</taxon>
        <taxon>Pseudomonadati</taxon>
        <taxon>Campylobacterota</taxon>
        <taxon>Epsilonproteobacteria</taxon>
        <taxon>Campylobacterales</taxon>
        <taxon>Hydrogenimonadaceae</taxon>
        <taxon>Hydrogenimonas</taxon>
    </lineage>
</organism>
<reference evidence="4 5" key="1">
    <citation type="submission" date="2016-10" db="EMBL/GenBank/DDBJ databases">
        <authorList>
            <person name="de Groot N.N."/>
        </authorList>
    </citation>
    <scope>NUCLEOTIDE SEQUENCE [LARGE SCALE GENOMIC DNA]</scope>
    <source>
        <strain evidence="4 5">EP1-55-1</strain>
    </source>
</reference>
<evidence type="ECO:0000313" key="4">
    <source>
        <dbReference type="EMBL" id="SFP26075.1"/>
    </source>
</evidence>
<proteinExistence type="predicted"/>
<keyword evidence="5" id="KW-1185">Reference proteome</keyword>
<dbReference type="Pfam" id="PF02581">
    <property type="entry name" value="TMP-TENI"/>
    <property type="match status" value="1"/>
</dbReference>
<dbReference type="Proteomes" id="UP000199227">
    <property type="component" value="Unassembled WGS sequence"/>
</dbReference>
<feature type="domain" description="Thiamine phosphate synthase/TenI" evidence="3">
    <location>
        <begin position="4"/>
        <end position="180"/>
    </location>
</feature>
<dbReference type="Gene3D" id="3.20.20.70">
    <property type="entry name" value="Aldolase class I"/>
    <property type="match status" value="1"/>
</dbReference>
<evidence type="ECO:0000259" key="3">
    <source>
        <dbReference type="Pfam" id="PF02581"/>
    </source>
</evidence>
<dbReference type="GO" id="GO:0005737">
    <property type="term" value="C:cytoplasm"/>
    <property type="evidence" value="ECO:0007669"/>
    <property type="project" value="TreeGrafter"/>
</dbReference>
<dbReference type="InterPro" id="IPR013785">
    <property type="entry name" value="Aldolase_TIM"/>
</dbReference>
<gene>
    <name evidence="4" type="ORF">SAMN05216234_11251</name>
</gene>
<keyword evidence="2" id="KW-0784">Thiamine biosynthesis</keyword>
<dbReference type="SUPFAM" id="SSF51391">
    <property type="entry name" value="Thiamin phosphate synthase"/>
    <property type="match status" value="1"/>
</dbReference>
<sequence>MLHYAITDPKYYTSNPNTLLQTLKKVLVQKRVDMVSLRDKKTDKYEELAKSFLSIQSKYTLTKFLLHTDYQLAANLGAFGVHLPSSSLDKISDAKSKGLWVIASTHSLEEATFAENEGADAITYSPIFETPGKGEPKGLEKLKEIKGKIAIKLFALGGIVTESHIDAVKDAGADGFASIRFFLK</sequence>
<dbReference type="GO" id="GO:0009228">
    <property type="term" value="P:thiamine biosynthetic process"/>
    <property type="evidence" value="ECO:0007669"/>
    <property type="project" value="UniProtKB-KW"/>
</dbReference>
<evidence type="ECO:0000313" key="5">
    <source>
        <dbReference type="Proteomes" id="UP000199227"/>
    </source>
</evidence>
<accession>A0A1I5NWB5</accession>
<dbReference type="RefSeq" id="WP_092912018.1">
    <property type="nucleotide sequence ID" value="NZ_FOXB01000012.1"/>
</dbReference>
<dbReference type="EMBL" id="FOXB01000012">
    <property type="protein sequence ID" value="SFP26075.1"/>
    <property type="molecule type" value="Genomic_DNA"/>
</dbReference>
<dbReference type="PANTHER" id="PTHR20857">
    <property type="entry name" value="THIAMINE-PHOSPHATE PYROPHOSPHORYLASE"/>
    <property type="match status" value="1"/>
</dbReference>
<comment type="pathway">
    <text evidence="1">Cofactor biosynthesis; thiamine diphosphate biosynthesis.</text>
</comment>
<name>A0A1I5NWB5_9BACT</name>
<dbReference type="PANTHER" id="PTHR20857:SF15">
    <property type="entry name" value="THIAMINE-PHOSPHATE SYNTHASE"/>
    <property type="match status" value="1"/>
</dbReference>
<dbReference type="CDD" id="cd00564">
    <property type="entry name" value="TMP_TenI"/>
    <property type="match status" value="1"/>
</dbReference>
<dbReference type="GO" id="GO:0004789">
    <property type="term" value="F:thiamine-phosphate diphosphorylase activity"/>
    <property type="evidence" value="ECO:0007669"/>
    <property type="project" value="TreeGrafter"/>
</dbReference>
<protein>
    <submittedName>
        <fullName evidence="4">Thiamine-phosphate pyrophosphorylase</fullName>
    </submittedName>
</protein>
<evidence type="ECO:0000256" key="1">
    <source>
        <dbReference type="ARBA" id="ARBA00004948"/>
    </source>
</evidence>
<dbReference type="OrthoDB" id="5347413at2"/>
<dbReference type="InterPro" id="IPR036206">
    <property type="entry name" value="ThiamineP_synth_sf"/>
</dbReference>
<dbReference type="AlphaFoldDB" id="A0A1I5NWB5"/>